<organism evidence="1 2">
    <name type="scientific">Haloarcula hispanica (strain ATCC 33960 / DSM 4426 / JCM 8911 / NBRC 102182 / NCIMB 2187 / VKM B-1755)</name>
    <dbReference type="NCBI Taxonomy" id="634497"/>
    <lineage>
        <taxon>Archaea</taxon>
        <taxon>Methanobacteriati</taxon>
        <taxon>Methanobacteriota</taxon>
        <taxon>Stenosarchaea group</taxon>
        <taxon>Halobacteria</taxon>
        <taxon>Halobacteriales</taxon>
        <taxon>Haloarculaceae</taxon>
        <taxon>Haloarcula</taxon>
    </lineage>
</organism>
<dbReference type="EMBL" id="CP002921">
    <property type="protein sequence ID" value="AEM58353.1"/>
    <property type="molecule type" value="Genomic_DNA"/>
</dbReference>
<sequence length="195" mass="20966">MQRPAVIVLGLVGLLVAAAVVLQTGLWIEVLGTGEYEEGTVTVREASDAVTPTATQPSTDTSMPETTIAAREQEAGEPLGTVEVRIAQTFDQRYVGLSKTESLGPDEGMLFVHDEEGQHTYVMRNMSFPIDIIFIDANGTITAIHHAPLPPEGTSESGLTGYEGRGKYVLEVNRGWANRTGVEVGDRVELPPEAM</sequence>
<accession>G0HS16</accession>
<evidence type="ECO:0000313" key="2">
    <source>
        <dbReference type="Proteomes" id="UP000005629"/>
    </source>
</evidence>
<dbReference type="STRING" id="634497.HAH_2771"/>
<dbReference type="PANTHER" id="PTHR37953:SF1">
    <property type="entry name" value="UPF0127 PROTEIN MJ1496"/>
    <property type="match status" value="1"/>
</dbReference>
<protein>
    <recommendedName>
        <fullName evidence="3">DUF192 domain-containing protein</fullName>
    </recommendedName>
</protein>
<name>G0HS16_HALHT</name>
<dbReference type="RefSeq" id="WP_014041420.1">
    <property type="nucleotide sequence ID" value="NC_015948.1"/>
</dbReference>
<dbReference type="Pfam" id="PF02643">
    <property type="entry name" value="DUF192"/>
    <property type="match status" value="1"/>
</dbReference>
<proteinExistence type="predicted"/>
<dbReference type="eggNOG" id="arCOG03116">
    <property type="taxonomic scope" value="Archaea"/>
</dbReference>
<dbReference type="HOGENOM" id="CLU_097039_1_1_2"/>
<evidence type="ECO:0000313" key="1">
    <source>
        <dbReference type="EMBL" id="AEM58353.1"/>
    </source>
</evidence>
<dbReference type="InterPro" id="IPR003795">
    <property type="entry name" value="DUF192"/>
</dbReference>
<dbReference type="InterPro" id="IPR038695">
    <property type="entry name" value="Saro_0823-like_sf"/>
</dbReference>
<dbReference type="OrthoDB" id="6763at2157"/>
<dbReference type="PANTHER" id="PTHR37953">
    <property type="entry name" value="UPF0127 PROTEIN MJ1496"/>
    <property type="match status" value="1"/>
</dbReference>
<gene>
    <name evidence="1" type="ordered locus">HAH_2771</name>
</gene>
<reference evidence="1 2" key="1">
    <citation type="journal article" date="2011" name="J. Bacteriol.">
        <title>Complete genome sequence of Haloarcula hispanica, a model haloarchaeon for studying genetics, metabolism, and virus-host interaction.</title>
        <authorList>
            <person name="Liu H."/>
            <person name="Wu Z."/>
            <person name="Li M."/>
            <person name="Zhang F."/>
            <person name="Zheng H."/>
            <person name="Han J."/>
            <person name="Liu J."/>
            <person name="Zhou J."/>
            <person name="Wang S."/>
            <person name="Xiang H."/>
        </authorList>
    </citation>
    <scope>NUCLEOTIDE SEQUENCE [LARGE SCALE GENOMIC DNA]</scope>
    <source>
        <strain evidence="2">ATCC 33960 / DSM 4426 / JCM 8911 / NBRC 102182 / NCIMB 2187 / VKM B-1755</strain>
    </source>
</reference>
<dbReference type="Proteomes" id="UP000005629">
    <property type="component" value="Chromosome I"/>
</dbReference>
<dbReference type="GeneID" id="23804487"/>
<evidence type="ECO:0008006" key="3">
    <source>
        <dbReference type="Google" id="ProtNLM"/>
    </source>
</evidence>
<dbReference type="Gene3D" id="2.60.120.1140">
    <property type="entry name" value="Protein of unknown function DUF192"/>
    <property type="match status" value="1"/>
</dbReference>
<dbReference type="KEGG" id="hhi:HAH_2771"/>
<dbReference type="AlphaFoldDB" id="G0HS16"/>